<feature type="region of interest" description="Disordered" evidence="1">
    <location>
        <begin position="1"/>
        <end position="64"/>
    </location>
</feature>
<feature type="compositionally biased region" description="Basic residues" evidence="1">
    <location>
        <begin position="85"/>
        <end position="96"/>
    </location>
</feature>
<sequence length="127" mass="14649">MHQVRCLQSFARRSQNQTNTTRKSFTKSSQSARTHKDTTRIANPNHSYRVQPLHCSSSEKPLRGKKAEIRVHTARRRFNWVLSGPKKKPFFRKSSQKSRDDRQQSHRGRSVTCGISRSIFVGTPGNI</sequence>
<feature type="region of interest" description="Disordered" evidence="1">
    <location>
        <begin position="84"/>
        <end position="112"/>
    </location>
</feature>
<proteinExistence type="predicted"/>
<evidence type="ECO:0000256" key="1">
    <source>
        <dbReference type="SAM" id="MobiDB-lite"/>
    </source>
</evidence>
<reference evidence="2" key="1">
    <citation type="submission" date="2020-08" db="EMBL/GenBank/DDBJ databases">
        <title>Multicomponent nature underlies the extraordinary mechanical properties of spider dragline silk.</title>
        <authorList>
            <person name="Kono N."/>
            <person name="Nakamura H."/>
            <person name="Mori M."/>
            <person name="Yoshida Y."/>
            <person name="Ohtoshi R."/>
            <person name="Malay A.D."/>
            <person name="Moran D.A.P."/>
            <person name="Tomita M."/>
            <person name="Numata K."/>
            <person name="Arakawa K."/>
        </authorList>
    </citation>
    <scope>NUCLEOTIDE SEQUENCE</scope>
</reference>
<keyword evidence="3" id="KW-1185">Reference proteome</keyword>
<dbReference type="EMBL" id="BMAV01005863">
    <property type="protein sequence ID" value="GFY47277.1"/>
    <property type="molecule type" value="Genomic_DNA"/>
</dbReference>
<dbReference type="AlphaFoldDB" id="A0A8X6X6V9"/>
<feature type="compositionally biased region" description="Polar residues" evidence="1">
    <location>
        <begin position="11"/>
        <end position="32"/>
    </location>
</feature>
<organism evidence="2 3">
    <name type="scientific">Trichonephila inaurata madagascariensis</name>
    <dbReference type="NCBI Taxonomy" id="2747483"/>
    <lineage>
        <taxon>Eukaryota</taxon>
        <taxon>Metazoa</taxon>
        <taxon>Ecdysozoa</taxon>
        <taxon>Arthropoda</taxon>
        <taxon>Chelicerata</taxon>
        <taxon>Arachnida</taxon>
        <taxon>Araneae</taxon>
        <taxon>Araneomorphae</taxon>
        <taxon>Entelegynae</taxon>
        <taxon>Araneoidea</taxon>
        <taxon>Nephilidae</taxon>
        <taxon>Trichonephila</taxon>
        <taxon>Trichonephila inaurata</taxon>
    </lineage>
</organism>
<evidence type="ECO:0000313" key="2">
    <source>
        <dbReference type="EMBL" id="GFY47277.1"/>
    </source>
</evidence>
<evidence type="ECO:0000313" key="3">
    <source>
        <dbReference type="Proteomes" id="UP000886998"/>
    </source>
</evidence>
<gene>
    <name evidence="2" type="ORF">TNIN_396201</name>
</gene>
<protein>
    <submittedName>
        <fullName evidence="2">Uncharacterized protein</fullName>
    </submittedName>
</protein>
<accession>A0A8X6X6V9</accession>
<comment type="caution">
    <text evidence="2">The sequence shown here is derived from an EMBL/GenBank/DDBJ whole genome shotgun (WGS) entry which is preliminary data.</text>
</comment>
<name>A0A8X6X6V9_9ARAC</name>
<feature type="compositionally biased region" description="Polar residues" evidence="1">
    <location>
        <begin position="40"/>
        <end position="59"/>
    </location>
</feature>
<dbReference type="Proteomes" id="UP000886998">
    <property type="component" value="Unassembled WGS sequence"/>
</dbReference>